<evidence type="ECO:0000256" key="1">
    <source>
        <dbReference type="SAM" id="Coils"/>
    </source>
</evidence>
<keyword evidence="1" id="KW-0175">Coiled coil</keyword>
<dbReference type="PANTHER" id="PTHR22091">
    <property type="entry name" value="COILED-COIL DOMAIN-CONTAINING PROTEIN 77"/>
    <property type="match status" value="1"/>
</dbReference>
<gene>
    <name evidence="3" type="ORF">LtaPh_1107200</name>
</gene>
<evidence type="ECO:0000256" key="2">
    <source>
        <dbReference type="SAM" id="MobiDB-lite"/>
    </source>
</evidence>
<sequence>MSGSHVPPGRPTPNVGARFFEGNSLISSTSPPASTIPDDTCKRVSSLSRIQLQQRREEQLRHALENTSPSQAEVSVVASAAYVQSLMALIDQHETTVQEVMCKIDLLRSEREARYAEFKQVTQQRETELQHLHNEVSDLTLQVQEERERSTRLLHENTVLHAHQAEQREQLGKLMELCRARGQRLRAFSNRNSRLAGSPPHRRRPMVTDAGALTGASCDDSRAEDVGDEESAVELGRTGLTAKGTGAPPIAAAGSPSPAFASPPASMSIHKAVGATAAERRQSLTPPLSALDGLADDAEMAALLNLPYKLEVPSTPYGPSAHTITANTAATTHLLALNEEVNMLRQQLEEQRMTYEQERGLRTSKNDDLHRQHLEKEAKYRSAIDQLEVLHEECLRDLVQYRHSTEKQLRDVRGQVDWLRAALQEALDLTEKERRRQHNEAYATEQRMSRQYYPKMQCLHAELEDCRRGAIAQAQENAKVIAEKDALVDKLRQKLKAEVSHRKRVEERYKLEMKGVHSELDLMRQSLRQMERRVYYRDVRDQASEEAQHELKQYYD</sequence>
<feature type="coiled-coil region" evidence="1">
    <location>
        <begin position="90"/>
        <end position="149"/>
    </location>
</feature>
<evidence type="ECO:0000313" key="3">
    <source>
        <dbReference type="EMBL" id="GET86682.1"/>
    </source>
</evidence>
<protein>
    <submittedName>
        <fullName evidence="3">Uncharacterized protein</fullName>
    </submittedName>
</protein>
<dbReference type="VEuPathDB" id="TriTrypDB:LtaPh_1107200"/>
<dbReference type="Proteomes" id="UP000419144">
    <property type="component" value="Unassembled WGS sequence"/>
</dbReference>
<dbReference type="OrthoDB" id="273372at2759"/>
<dbReference type="EMBL" id="BLBS01000013">
    <property type="protein sequence ID" value="GET86682.1"/>
    <property type="molecule type" value="Genomic_DNA"/>
</dbReference>
<feature type="region of interest" description="Disordered" evidence="2">
    <location>
        <begin position="1"/>
        <end position="42"/>
    </location>
</feature>
<feature type="region of interest" description="Disordered" evidence="2">
    <location>
        <begin position="190"/>
        <end position="232"/>
    </location>
</feature>
<keyword evidence="4" id="KW-1185">Reference proteome</keyword>
<reference evidence="3" key="1">
    <citation type="submission" date="2019-11" db="EMBL/GenBank/DDBJ databases">
        <title>Leishmania tarentolae CDS.</title>
        <authorList>
            <person name="Goto Y."/>
            <person name="Yamagishi J."/>
        </authorList>
    </citation>
    <scope>NUCLEOTIDE SEQUENCE [LARGE SCALE GENOMIC DNA]</scope>
    <source>
        <strain evidence="3">Parrot Tar II</strain>
    </source>
</reference>
<dbReference type="AlphaFoldDB" id="A0A640KB90"/>
<comment type="caution">
    <text evidence="3">The sequence shown here is derived from an EMBL/GenBank/DDBJ whole genome shotgun (WGS) entry which is preliminary data.</text>
</comment>
<dbReference type="InterPro" id="IPR037696">
    <property type="entry name" value="CCDC77"/>
</dbReference>
<name>A0A640KB90_LEITA</name>
<feature type="coiled-coil region" evidence="1">
    <location>
        <begin position="488"/>
        <end position="533"/>
    </location>
</feature>
<dbReference type="PANTHER" id="PTHR22091:SF1">
    <property type="entry name" value="COILED-COIL DOMAIN-CONTAINING PROTEIN 77"/>
    <property type="match status" value="1"/>
</dbReference>
<organism evidence="3 4">
    <name type="scientific">Leishmania tarentolae</name>
    <name type="common">Sauroleishmania tarentolae</name>
    <dbReference type="NCBI Taxonomy" id="5689"/>
    <lineage>
        <taxon>Eukaryota</taxon>
        <taxon>Discoba</taxon>
        <taxon>Euglenozoa</taxon>
        <taxon>Kinetoplastea</taxon>
        <taxon>Metakinetoplastina</taxon>
        <taxon>Trypanosomatida</taxon>
        <taxon>Trypanosomatidae</taxon>
        <taxon>Leishmaniinae</taxon>
        <taxon>Leishmania</taxon>
        <taxon>lizard Leishmania</taxon>
    </lineage>
</organism>
<accession>A0A640KB90</accession>
<evidence type="ECO:0000313" key="4">
    <source>
        <dbReference type="Proteomes" id="UP000419144"/>
    </source>
</evidence>
<proteinExistence type="predicted"/>
<feature type="compositionally biased region" description="Low complexity" evidence="2">
    <location>
        <begin position="24"/>
        <end position="38"/>
    </location>
</feature>